<keyword evidence="6 7" id="KW-0472">Membrane</keyword>
<keyword evidence="5 7" id="KW-1133">Transmembrane helix</keyword>
<evidence type="ECO:0000256" key="2">
    <source>
        <dbReference type="ARBA" id="ARBA00022448"/>
    </source>
</evidence>
<organism evidence="9 10">
    <name type="scientific">Enterocloster citroniae</name>
    <dbReference type="NCBI Taxonomy" id="358743"/>
    <lineage>
        <taxon>Bacteria</taxon>
        <taxon>Bacillati</taxon>
        <taxon>Bacillota</taxon>
        <taxon>Clostridia</taxon>
        <taxon>Lachnospirales</taxon>
        <taxon>Lachnospiraceae</taxon>
        <taxon>Enterocloster</taxon>
    </lineage>
</organism>
<dbReference type="InterPro" id="IPR000515">
    <property type="entry name" value="MetI-like"/>
</dbReference>
<evidence type="ECO:0000313" key="10">
    <source>
        <dbReference type="Proteomes" id="UP000708338"/>
    </source>
</evidence>
<dbReference type="GO" id="GO:0055085">
    <property type="term" value="P:transmembrane transport"/>
    <property type="evidence" value="ECO:0007669"/>
    <property type="project" value="InterPro"/>
</dbReference>
<gene>
    <name evidence="9" type="ORF">GPL26_30020</name>
</gene>
<dbReference type="Proteomes" id="UP000708338">
    <property type="component" value="Unassembled WGS sequence"/>
</dbReference>
<dbReference type="GO" id="GO:0005886">
    <property type="term" value="C:plasma membrane"/>
    <property type="evidence" value="ECO:0007669"/>
    <property type="project" value="UniProtKB-SubCell"/>
</dbReference>
<dbReference type="EMBL" id="WQPS01000164">
    <property type="protein sequence ID" value="MBT9813809.1"/>
    <property type="molecule type" value="Genomic_DNA"/>
</dbReference>
<dbReference type="Gene3D" id="1.10.3720.10">
    <property type="entry name" value="MetI-like"/>
    <property type="match status" value="1"/>
</dbReference>
<protein>
    <submittedName>
        <fullName evidence="9">ABC transporter permease subunit</fullName>
    </submittedName>
</protein>
<feature type="transmembrane region" description="Helical" evidence="7">
    <location>
        <begin position="242"/>
        <end position="264"/>
    </location>
</feature>
<dbReference type="PANTHER" id="PTHR43744:SF6">
    <property type="entry name" value="ABC TRANSPORTER PERMEASE PROTEIN YESQ-RELATED"/>
    <property type="match status" value="1"/>
</dbReference>
<evidence type="ECO:0000256" key="1">
    <source>
        <dbReference type="ARBA" id="ARBA00004651"/>
    </source>
</evidence>
<evidence type="ECO:0000256" key="4">
    <source>
        <dbReference type="ARBA" id="ARBA00022692"/>
    </source>
</evidence>
<dbReference type="Pfam" id="PF00528">
    <property type="entry name" value="BPD_transp_1"/>
    <property type="match status" value="1"/>
</dbReference>
<keyword evidence="3" id="KW-1003">Cell membrane</keyword>
<feature type="domain" description="ABC transmembrane type-1" evidence="8">
    <location>
        <begin position="72"/>
        <end position="264"/>
    </location>
</feature>
<comment type="caution">
    <text evidence="9">The sequence shown here is derived from an EMBL/GenBank/DDBJ whole genome shotgun (WGS) entry which is preliminary data.</text>
</comment>
<dbReference type="PANTHER" id="PTHR43744">
    <property type="entry name" value="ABC TRANSPORTER PERMEASE PROTEIN MG189-RELATED-RELATED"/>
    <property type="match status" value="1"/>
</dbReference>
<evidence type="ECO:0000256" key="5">
    <source>
        <dbReference type="ARBA" id="ARBA00022989"/>
    </source>
</evidence>
<reference evidence="9" key="1">
    <citation type="journal article" date="2021" name="Gut Microbes">
        <title>A synthetic consortium of 100 gut commensals modulates the composition and function in a colon model of the microbiome of elderly subjects.</title>
        <authorList>
            <person name="Perez M."/>
            <person name="Ntemiri A."/>
            <person name="Tan H."/>
            <person name="Harris H.M.B."/>
            <person name="Roager H.M."/>
            <person name="Ribiere C."/>
            <person name="O'Toole P.W."/>
        </authorList>
    </citation>
    <scope>NUCLEOTIDE SEQUENCE</scope>
    <source>
        <strain evidence="9">MCC335</strain>
    </source>
</reference>
<feature type="transmembrane region" description="Helical" evidence="7">
    <location>
        <begin position="107"/>
        <end position="131"/>
    </location>
</feature>
<evidence type="ECO:0000256" key="6">
    <source>
        <dbReference type="ARBA" id="ARBA00023136"/>
    </source>
</evidence>
<dbReference type="AlphaFoldDB" id="A0AA41FL73"/>
<dbReference type="InterPro" id="IPR035906">
    <property type="entry name" value="MetI-like_sf"/>
</dbReference>
<evidence type="ECO:0000256" key="3">
    <source>
        <dbReference type="ARBA" id="ARBA00022475"/>
    </source>
</evidence>
<feature type="transmembrane region" description="Helical" evidence="7">
    <location>
        <begin position="9"/>
        <end position="31"/>
    </location>
</feature>
<feature type="transmembrane region" description="Helical" evidence="7">
    <location>
        <begin position="143"/>
        <end position="163"/>
    </location>
</feature>
<keyword evidence="2 7" id="KW-0813">Transport</keyword>
<comment type="similarity">
    <text evidence="7">Belongs to the binding-protein-dependent transport system permease family.</text>
</comment>
<feature type="transmembrane region" description="Helical" evidence="7">
    <location>
        <begin position="78"/>
        <end position="98"/>
    </location>
</feature>
<dbReference type="CDD" id="cd06261">
    <property type="entry name" value="TM_PBP2"/>
    <property type="match status" value="1"/>
</dbReference>
<name>A0AA41FL73_9FIRM</name>
<evidence type="ECO:0000259" key="8">
    <source>
        <dbReference type="PROSITE" id="PS50928"/>
    </source>
</evidence>
<dbReference type="RefSeq" id="WP_117451732.1">
    <property type="nucleotide sequence ID" value="NZ_CABJDD010000014.1"/>
</dbReference>
<accession>A0AA41FL73</accession>
<sequence>MKKKTKKTIWAYVILVVFGFIMVYPLIWMFFATFKDNKELFGTTALLPSSYSLDAYLKGWKGSGQYTFTTFFINSFKMVIPAVFFTIASCSIVAYGFARFKFVGKKLLFGLMISTLMLPNAAIIIPRYLLFRNLGWLNTFKPFWMPALLAAYPFFIFMLIQFLRGIPKDLDESAKIDGANSFVIFKSILLPLMKPALFSVGLMQFMWVWNDFYNPLIYINSVKNYPLALGVRMVLDTSGTVYWNQVLAMALVSILPLIILFFFAQRYFIEGIATTGMKG</sequence>
<evidence type="ECO:0000256" key="7">
    <source>
        <dbReference type="RuleBase" id="RU363032"/>
    </source>
</evidence>
<keyword evidence="4 7" id="KW-0812">Transmembrane</keyword>
<dbReference type="SUPFAM" id="SSF161098">
    <property type="entry name" value="MetI-like"/>
    <property type="match status" value="1"/>
</dbReference>
<proteinExistence type="inferred from homology"/>
<dbReference type="PROSITE" id="PS50928">
    <property type="entry name" value="ABC_TM1"/>
    <property type="match status" value="1"/>
</dbReference>
<comment type="subcellular location">
    <subcellularLocation>
        <location evidence="1 7">Cell membrane</location>
        <topology evidence="1 7">Multi-pass membrane protein</topology>
    </subcellularLocation>
</comment>
<evidence type="ECO:0000313" key="9">
    <source>
        <dbReference type="EMBL" id="MBT9813809.1"/>
    </source>
</evidence>
<feature type="transmembrane region" description="Helical" evidence="7">
    <location>
        <begin position="183"/>
        <end position="207"/>
    </location>
</feature>